<feature type="transmembrane region" description="Helical" evidence="2">
    <location>
        <begin position="199"/>
        <end position="216"/>
    </location>
</feature>
<feature type="transmembrane region" description="Helical" evidence="2">
    <location>
        <begin position="246"/>
        <end position="265"/>
    </location>
</feature>
<evidence type="ECO:0000256" key="2">
    <source>
        <dbReference type="SAM" id="Phobius"/>
    </source>
</evidence>
<sequence length="480" mass="56300">MMWVKYQIDASIPMYEQLPVNTESKAREILLARNPGIKHCSINRTFTGINPPEWWPGEKEKKEAKRQEENRRREDERRTRRDEEQRREAKRQEENRRREDERRARRIEERHKSENDKLRREMENLRKENRDIARKSRQSSGEFWSESQYENFTDRARDQKDGMYDKIMNCETNILTAPIKLICWLLHEIFNPHSFFRQHIFSVVNVILVLAGFLAYKNEMMLFVILCAISVIVNGVIGIKTDRSGIALLIVLIEAAIFGVAIWMAQPQFFKQITLKSSVSEQQYNSSQTPPEAEKTVVASKNVDGRQSANTMMDSRDGREYKIVKIGNQTWFAENLNYKTKNSHCYQNIESNCKKNGRLYQTYEKNATKNVCPVGWHVPSFAEWKMLLKNVGLKQKCENFGYENETGNECDYLEWNKATKVLNRKGFGIIMGDEFGSTDWTVFVANKARDNVICFSDHNKGSDNCFQDSMGEYYIRCVMN</sequence>
<dbReference type="STRING" id="28122.SAMN02745108_00550"/>
<evidence type="ECO:0000259" key="3">
    <source>
        <dbReference type="Pfam" id="PF09603"/>
    </source>
</evidence>
<accession>A0A1T4KM47</accession>
<protein>
    <submittedName>
        <fullName evidence="4">Major paralogous domain-containing protein</fullName>
    </submittedName>
</protein>
<keyword evidence="2" id="KW-0812">Transmembrane</keyword>
<proteinExistence type="predicted"/>
<dbReference type="Pfam" id="PF09603">
    <property type="entry name" value="Fib_succ_major"/>
    <property type="match status" value="1"/>
</dbReference>
<feature type="compositionally biased region" description="Basic and acidic residues" evidence="1">
    <location>
        <begin position="56"/>
        <end position="134"/>
    </location>
</feature>
<dbReference type="EMBL" id="FUWU01000006">
    <property type="protein sequence ID" value="SJZ43475.1"/>
    <property type="molecule type" value="Genomic_DNA"/>
</dbReference>
<feature type="domain" description="Fibrobacter succinogenes major paralogous" evidence="3">
    <location>
        <begin position="324"/>
        <end position="415"/>
    </location>
</feature>
<evidence type="ECO:0000256" key="1">
    <source>
        <dbReference type="SAM" id="MobiDB-lite"/>
    </source>
</evidence>
<dbReference type="AlphaFoldDB" id="A0A1T4KM47"/>
<feature type="region of interest" description="Disordered" evidence="1">
    <location>
        <begin position="43"/>
        <end position="139"/>
    </location>
</feature>
<dbReference type="InterPro" id="IPR011871">
    <property type="entry name" value="Fib_succ_major"/>
</dbReference>
<keyword evidence="2" id="KW-1133">Transmembrane helix</keyword>
<feature type="transmembrane region" description="Helical" evidence="2">
    <location>
        <begin position="222"/>
        <end position="239"/>
    </location>
</feature>
<dbReference type="RefSeq" id="WP_078775686.1">
    <property type="nucleotide sequence ID" value="NZ_FUWU01000006.1"/>
</dbReference>
<evidence type="ECO:0000313" key="5">
    <source>
        <dbReference type="Proteomes" id="UP000190449"/>
    </source>
</evidence>
<organism evidence="4 5">
    <name type="scientific">Fibrobacter intestinalis</name>
    <dbReference type="NCBI Taxonomy" id="28122"/>
    <lineage>
        <taxon>Bacteria</taxon>
        <taxon>Pseudomonadati</taxon>
        <taxon>Fibrobacterota</taxon>
        <taxon>Fibrobacteria</taxon>
        <taxon>Fibrobacterales</taxon>
        <taxon>Fibrobacteraceae</taxon>
        <taxon>Fibrobacter</taxon>
    </lineage>
</organism>
<dbReference type="NCBIfam" id="TIGR02145">
    <property type="entry name" value="Fib_succ_major"/>
    <property type="match status" value="1"/>
</dbReference>
<reference evidence="4 5" key="1">
    <citation type="submission" date="2017-02" db="EMBL/GenBank/DDBJ databases">
        <authorList>
            <person name="Peterson S.W."/>
        </authorList>
    </citation>
    <scope>NUCLEOTIDE SEQUENCE [LARGE SCALE GENOMIC DNA]</scope>
    <source>
        <strain evidence="4 5">ATCC 43854</strain>
    </source>
</reference>
<evidence type="ECO:0000313" key="4">
    <source>
        <dbReference type="EMBL" id="SJZ43475.1"/>
    </source>
</evidence>
<keyword evidence="2" id="KW-0472">Membrane</keyword>
<dbReference type="Proteomes" id="UP000190449">
    <property type="component" value="Unassembled WGS sequence"/>
</dbReference>
<name>A0A1T4KM47_9BACT</name>
<gene>
    <name evidence="4" type="ORF">SAMN02745108_00550</name>
</gene>